<dbReference type="InterPro" id="IPR016903">
    <property type="entry name" value="Nucleolar_cplx-assoc_3"/>
</dbReference>
<accession>A0ABC8TCJ2</accession>
<dbReference type="Proteomes" id="UP001642360">
    <property type="component" value="Unassembled WGS sequence"/>
</dbReference>
<feature type="compositionally biased region" description="Acidic residues" evidence="1">
    <location>
        <begin position="124"/>
        <end position="134"/>
    </location>
</feature>
<name>A0ABC8TCJ2_9AQUA</name>
<reference evidence="3 4" key="1">
    <citation type="submission" date="2024-02" db="EMBL/GenBank/DDBJ databases">
        <authorList>
            <person name="Vignale AGUSTIN F."/>
            <person name="Sosa J E."/>
            <person name="Modenutti C."/>
        </authorList>
    </citation>
    <scope>NUCLEOTIDE SEQUENCE [LARGE SCALE GENOMIC DNA]</scope>
</reference>
<dbReference type="PANTHER" id="PTHR14428:SF5">
    <property type="entry name" value="NUCLEOLAR COMPLEX PROTEIN 3 HOMOLOG"/>
    <property type="match status" value="1"/>
</dbReference>
<dbReference type="AlphaFoldDB" id="A0ABC8TCJ2"/>
<dbReference type="Pfam" id="PF07540">
    <property type="entry name" value="NOC3p"/>
    <property type="match status" value="1"/>
</dbReference>
<dbReference type="InterPro" id="IPR011501">
    <property type="entry name" value="Noc3_N"/>
</dbReference>
<keyword evidence="4" id="KW-1185">Reference proteome</keyword>
<sequence length="252" mass="28396">MGKKKQKQKIVLPPELPTEVPEDEIQVSDEDLQFVNENREYAGFVSKLDTQSITRHVTRVADVKEDALEALYERRLRKKLLDKEKEENVLEVDPVDALPVKTLDGKLYYKTVPKESKKSGSASDEVEATGENVDDGADESVVKLTKVEKRAKLKKMKKVAKKQLNNVAEVEEVQQTTQAQVLVEVEKDLTAEETLEKKKYRLAELGTELLMDPESNIKSLRDMLQISKDGDYAIVTLGLKSLLAVFNDIIPG</sequence>
<evidence type="ECO:0000313" key="4">
    <source>
        <dbReference type="Proteomes" id="UP001642360"/>
    </source>
</evidence>
<dbReference type="PANTHER" id="PTHR14428">
    <property type="entry name" value="NUCLEOLAR COMPLEX PROTEIN 3"/>
    <property type="match status" value="1"/>
</dbReference>
<comment type="caution">
    <text evidence="3">The sequence shown here is derived from an EMBL/GenBank/DDBJ whole genome shotgun (WGS) entry which is preliminary data.</text>
</comment>
<protein>
    <recommendedName>
        <fullName evidence="2">Nucleolar complex-associated protein 3 N-terminal domain-containing protein</fullName>
    </recommendedName>
</protein>
<gene>
    <name evidence="3" type="ORF">ILEXP_LOCUS34834</name>
</gene>
<evidence type="ECO:0000256" key="1">
    <source>
        <dbReference type="SAM" id="MobiDB-lite"/>
    </source>
</evidence>
<feature type="domain" description="Nucleolar complex-associated protein 3 N-terminal" evidence="2">
    <location>
        <begin position="197"/>
        <end position="252"/>
    </location>
</feature>
<evidence type="ECO:0000259" key="2">
    <source>
        <dbReference type="Pfam" id="PF07540"/>
    </source>
</evidence>
<feature type="region of interest" description="Disordered" evidence="1">
    <location>
        <begin position="114"/>
        <end position="134"/>
    </location>
</feature>
<organism evidence="3 4">
    <name type="scientific">Ilex paraguariensis</name>
    <name type="common">yerba mate</name>
    <dbReference type="NCBI Taxonomy" id="185542"/>
    <lineage>
        <taxon>Eukaryota</taxon>
        <taxon>Viridiplantae</taxon>
        <taxon>Streptophyta</taxon>
        <taxon>Embryophyta</taxon>
        <taxon>Tracheophyta</taxon>
        <taxon>Spermatophyta</taxon>
        <taxon>Magnoliopsida</taxon>
        <taxon>eudicotyledons</taxon>
        <taxon>Gunneridae</taxon>
        <taxon>Pentapetalae</taxon>
        <taxon>asterids</taxon>
        <taxon>campanulids</taxon>
        <taxon>Aquifoliales</taxon>
        <taxon>Aquifoliaceae</taxon>
        <taxon>Ilex</taxon>
    </lineage>
</organism>
<dbReference type="EMBL" id="CAUOFW020004436">
    <property type="protein sequence ID" value="CAK9165661.1"/>
    <property type="molecule type" value="Genomic_DNA"/>
</dbReference>
<evidence type="ECO:0000313" key="3">
    <source>
        <dbReference type="EMBL" id="CAK9165661.1"/>
    </source>
</evidence>
<proteinExistence type="predicted"/>